<evidence type="ECO:0000313" key="2">
    <source>
        <dbReference type="EMBL" id="NSX55986.1"/>
    </source>
</evidence>
<dbReference type="RefSeq" id="WP_174139136.1">
    <property type="nucleotide sequence ID" value="NZ_JABUFE010000009.1"/>
</dbReference>
<keyword evidence="1" id="KW-0472">Membrane</keyword>
<organism evidence="2 3">
    <name type="scientific">Parasulfitobacter algicola</name>
    <dbReference type="NCBI Taxonomy" id="2614809"/>
    <lineage>
        <taxon>Bacteria</taxon>
        <taxon>Pseudomonadati</taxon>
        <taxon>Pseudomonadota</taxon>
        <taxon>Alphaproteobacteria</taxon>
        <taxon>Rhodobacterales</taxon>
        <taxon>Roseobacteraceae</taxon>
        <taxon>Parasulfitobacter</taxon>
    </lineage>
</organism>
<proteinExistence type="predicted"/>
<evidence type="ECO:0000313" key="3">
    <source>
        <dbReference type="Proteomes" id="UP000777935"/>
    </source>
</evidence>
<keyword evidence="1" id="KW-0812">Transmembrane</keyword>
<evidence type="ECO:0008006" key="4">
    <source>
        <dbReference type="Google" id="ProtNLM"/>
    </source>
</evidence>
<sequence length="61" mass="6996">MSYFRKDHELHERRLGRNWALFSVLVCLIVIVFGLTIVKVTSGGSLQAYDHAPRPELVEIN</sequence>
<dbReference type="Proteomes" id="UP000777935">
    <property type="component" value="Unassembled WGS sequence"/>
</dbReference>
<gene>
    <name evidence="2" type="ORF">HRQ87_14375</name>
</gene>
<protein>
    <recommendedName>
        <fullName evidence="4">Cytochrome C oxidase assembly protein</fullName>
    </recommendedName>
</protein>
<keyword evidence="1" id="KW-1133">Transmembrane helix</keyword>
<reference evidence="2 3" key="1">
    <citation type="submission" date="2020-06" db="EMBL/GenBank/DDBJ databases">
        <title>Sulfitobacter algicola sp. nov., isolated from green algae.</title>
        <authorList>
            <person name="Wang C."/>
        </authorList>
    </citation>
    <scope>NUCLEOTIDE SEQUENCE [LARGE SCALE GENOMIC DNA]</scope>
    <source>
        <strain evidence="2 3">1151</strain>
    </source>
</reference>
<dbReference type="EMBL" id="JABUFE010000009">
    <property type="protein sequence ID" value="NSX55986.1"/>
    <property type="molecule type" value="Genomic_DNA"/>
</dbReference>
<keyword evidence="3" id="KW-1185">Reference proteome</keyword>
<evidence type="ECO:0000256" key="1">
    <source>
        <dbReference type="SAM" id="Phobius"/>
    </source>
</evidence>
<feature type="transmembrane region" description="Helical" evidence="1">
    <location>
        <begin position="20"/>
        <end position="38"/>
    </location>
</feature>
<comment type="caution">
    <text evidence="2">The sequence shown here is derived from an EMBL/GenBank/DDBJ whole genome shotgun (WGS) entry which is preliminary data.</text>
</comment>
<name>A0ABX2IZ63_9RHOB</name>
<accession>A0ABX2IZ63</accession>